<comment type="similarity">
    <text evidence="2">Belongs to the LemA family.</text>
</comment>
<dbReference type="Proteomes" id="UP000198282">
    <property type="component" value="Unassembled WGS sequence"/>
</dbReference>
<protein>
    <submittedName>
        <fullName evidence="6">LemA protein</fullName>
    </submittedName>
</protein>
<proteinExistence type="inferred from homology"/>
<gene>
    <name evidence="6" type="ORF">SAMN05216276_100129</name>
</gene>
<evidence type="ECO:0000256" key="5">
    <source>
        <dbReference type="ARBA" id="ARBA00023136"/>
    </source>
</evidence>
<dbReference type="RefSeq" id="WP_089205053.1">
    <property type="nucleotide sequence ID" value="NZ_FZOD01000001.1"/>
</dbReference>
<name>A0A238ZZH4_9ACTN</name>
<dbReference type="Pfam" id="PF04011">
    <property type="entry name" value="LemA"/>
    <property type="match status" value="1"/>
</dbReference>
<keyword evidence="4" id="KW-1133">Transmembrane helix</keyword>
<dbReference type="EMBL" id="FZOD01000001">
    <property type="protein sequence ID" value="SNR88795.1"/>
    <property type="molecule type" value="Genomic_DNA"/>
</dbReference>
<reference evidence="6 7" key="1">
    <citation type="submission" date="2017-06" db="EMBL/GenBank/DDBJ databases">
        <authorList>
            <person name="Kim H.J."/>
            <person name="Triplett B.A."/>
        </authorList>
    </citation>
    <scope>NUCLEOTIDE SEQUENCE [LARGE SCALE GENOMIC DNA]</scope>
    <source>
        <strain evidence="6 7">CGMCC 4.2132</strain>
    </source>
</reference>
<dbReference type="InterPro" id="IPR023353">
    <property type="entry name" value="LemA-like_dom_sf"/>
</dbReference>
<dbReference type="InterPro" id="IPR007156">
    <property type="entry name" value="MamQ_LemA"/>
</dbReference>
<comment type="subcellular location">
    <subcellularLocation>
        <location evidence="1">Membrane</location>
        <topology evidence="1">Single-pass membrane protein</topology>
    </subcellularLocation>
</comment>
<evidence type="ECO:0000256" key="2">
    <source>
        <dbReference type="ARBA" id="ARBA00008854"/>
    </source>
</evidence>
<dbReference type="OrthoDB" id="9804152at2"/>
<evidence type="ECO:0000256" key="1">
    <source>
        <dbReference type="ARBA" id="ARBA00004167"/>
    </source>
</evidence>
<dbReference type="GO" id="GO:0016020">
    <property type="term" value="C:membrane"/>
    <property type="evidence" value="ECO:0007669"/>
    <property type="project" value="UniProtKB-SubCell"/>
</dbReference>
<keyword evidence="7" id="KW-1185">Reference proteome</keyword>
<accession>A0A238ZZH4</accession>
<organism evidence="6 7">
    <name type="scientific">Streptosporangium subroseum</name>
    <dbReference type="NCBI Taxonomy" id="106412"/>
    <lineage>
        <taxon>Bacteria</taxon>
        <taxon>Bacillati</taxon>
        <taxon>Actinomycetota</taxon>
        <taxon>Actinomycetes</taxon>
        <taxon>Streptosporangiales</taxon>
        <taxon>Streptosporangiaceae</taxon>
        <taxon>Streptosporangium</taxon>
    </lineage>
</organism>
<dbReference type="SUPFAM" id="SSF140478">
    <property type="entry name" value="LemA-like"/>
    <property type="match status" value="1"/>
</dbReference>
<dbReference type="PANTHER" id="PTHR34478">
    <property type="entry name" value="PROTEIN LEMA"/>
    <property type="match status" value="1"/>
</dbReference>
<evidence type="ECO:0000256" key="4">
    <source>
        <dbReference type="ARBA" id="ARBA00022989"/>
    </source>
</evidence>
<dbReference type="Gene3D" id="1.20.1440.20">
    <property type="entry name" value="LemA-like domain"/>
    <property type="match status" value="1"/>
</dbReference>
<sequence>MITTAVLVFLALFLFLLLVLLVVSTYNGLVSRCGAVDSAWAQADAQLRRRHDLASILVETMEGHAVHERQALEAVAAARSRAVGARTPADQVTAENLLSGALRSLLAVAEAYPDLKAGRNFAKLREELAATESRIAHFRQCYNDAALIYNNAIQMAPANIVASVNGFSQREYFRAPDEERSPVRARF</sequence>
<keyword evidence="3" id="KW-0812">Transmembrane</keyword>
<dbReference type="AlphaFoldDB" id="A0A238ZZH4"/>
<dbReference type="PANTHER" id="PTHR34478:SF2">
    <property type="entry name" value="MEMBRANE PROTEIN"/>
    <property type="match status" value="1"/>
</dbReference>
<evidence type="ECO:0000313" key="6">
    <source>
        <dbReference type="EMBL" id="SNR88795.1"/>
    </source>
</evidence>
<keyword evidence="5" id="KW-0472">Membrane</keyword>
<evidence type="ECO:0000313" key="7">
    <source>
        <dbReference type="Proteomes" id="UP000198282"/>
    </source>
</evidence>
<evidence type="ECO:0000256" key="3">
    <source>
        <dbReference type="ARBA" id="ARBA00022692"/>
    </source>
</evidence>